<dbReference type="InterPro" id="IPR005225">
    <property type="entry name" value="Small_GTP-bd"/>
</dbReference>
<dbReference type="InterPro" id="IPR051943">
    <property type="entry name" value="TRAFAC_Dynamin-like_GTPase"/>
</dbReference>
<organism evidence="4 5">
    <name type="scientific">Intestinibacter bartlettii</name>
    <dbReference type="NCBI Taxonomy" id="261299"/>
    <lineage>
        <taxon>Bacteria</taxon>
        <taxon>Bacillati</taxon>
        <taxon>Bacillota</taxon>
        <taxon>Clostridia</taxon>
        <taxon>Peptostreptococcales</taxon>
        <taxon>Peptostreptococcaceae</taxon>
        <taxon>Intestinibacter</taxon>
    </lineage>
</organism>
<dbReference type="InterPro" id="IPR045063">
    <property type="entry name" value="Dynamin_N"/>
</dbReference>
<feature type="transmembrane region" description="Helical" evidence="2">
    <location>
        <begin position="474"/>
        <end position="495"/>
    </location>
</feature>
<feature type="domain" description="Dynamin N-terminal" evidence="3">
    <location>
        <begin position="59"/>
        <end position="216"/>
    </location>
</feature>
<protein>
    <submittedName>
        <fullName evidence="4">Dynamin family protein</fullName>
    </submittedName>
</protein>
<reference evidence="4 5" key="1">
    <citation type="submission" date="2021-06" db="EMBL/GenBank/DDBJ databases">
        <authorList>
            <person name="Sun Q."/>
            <person name="Li D."/>
        </authorList>
    </citation>
    <scope>NUCLEOTIDE SEQUENCE [LARGE SCALE GENOMIC DNA]</scope>
    <source>
        <strain evidence="4 5">N19</strain>
    </source>
</reference>
<proteinExistence type="predicted"/>
<keyword evidence="2" id="KW-1133">Transmembrane helix</keyword>
<sequence>MNLNNITHIIDILADSPLRQYLKGNESRTLFEEERKVLNKIDDIIRINIANLQNPLKAVVLGEVKAGKSTLINSLIQKEVAYTNVVEATAAIVEVKYSETENIFINFKNDEKRKVNSLVELNKLMDEKRNNQEFFSKINFISISTNTDRLKKITIVDTPGLNTITAENTERTEDYIKNADVVLWVINAHNLGQSDVVDKLEEIMEYGKPIIGIVNRIDEIDGDEDEILEYVQDEMGYIFDEIFTTSAKKAWDGFIQNNNKIIEESNINNLYKFIIDNIESNSKEFQMDSIEKSTISQIDKDLYVHKNTKNKLDTMLEKIDEDLRSLSEFNNNIKQITENKMNDWLNREFFKNEKNILLTCDNKDEYSRLLKQYTSSKYIENIINAQYKKMGKYIMDEWRKRSQQFIERKIDNVDFSIHADIPQNTNALQLTSEDEILDGAKNGGIAAGAVGLGLAGYAAWLGPAAYYITIGSAVGAFLPPLLIAGAIGGAVLGYLKRDKQKAKHYTQVEVLVKAIKNVVKDEILPDMMDKLNEYSDYYYEYTSGIIFDILSQCNISKEKVEDINNNLSKYIKNLEIELIDFK</sequence>
<name>A0ABS6DYE9_9FIRM</name>
<keyword evidence="2" id="KW-0472">Membrane</keyword>
<dbReference type="Pfam" id="PF00350">
    <property type="entry name" value="Dynamin_N"/>
    <property type="match status" value="1"/>
</dbReference>
<evidence type="ECO:0000256" key="1">
    <source>
        <dbReference type="ARBA" id="ARBA00022741"/>
    </source>
</evidence>
<dbReference type="PANTHER" id="PTHR43681:SF1">
    <property type="entry name" value="SARCALUMENIN"/>
    <property type="match status" value="1"/>
</dbReference>
<dbReference type="EMBL" id="JAHLOQ010000023">
    <property type="protein sequence ID" value="MBU5336569.1"/>
    <property type="molecule type" value="Genomic_DNA"/>
</dbReference>
<comment type="caution">
    <text evidence="4">The sequence shown here is derived from an EMBL/GenBank/DDBJ whole genome shotgun (WGS) entry which is preliminary data.</text>
</comment>
<keyword evidence="5" id="KW-1185">Reference proteome</keyword>
<evidence type="ECO:0000313" key="4">
    <source>
        <dbReference type="EMBL" id="MBU5336569.1"/>
    </source>
</evidence>
<dbReference type="Proteomes" id="UP001196301">
    <property type="component" value="Unassembled WGS sequence"/>
</dbReference>
<feature type="transmembrane region" description="Helical" evidence="2">
    <location>
        <begin position="445"/>
        <end position="468"/>
    </location>
</feature>
<accession>A0ABS6DYE9</accession>
<dbReference type="PANTHER" id="PTHR43681">
    <property type="entry name" value="TRANSMEMBRANE GTPASE FZO"/>
    <property type="match status" value="1"/>
</dbReference>
<evidence type="ECO:0000259" key="3">
    <source>
        <dbReference type="Pfam" id="PF00350"/>
    </source>
</evidence>
<evidence type="ECO:0000313" key="5">
    <source>
        <dbReference type="Proteomes" id="UP001196301"/>
    </source>
</evidence>
<dbReference type="NCBIfam" id="TIGR00231">
    <property type="entry name" value="small_GTP"/>
    <property type="match status" value="1"/>
</dbReference>
<dbReference type="RefSeq" id="WP_216569898.1">
    <property type="nucleotide sequence ID" value="NZ_JAHLOQ010000023.1"/>
</dbReference>
<keyword evidence="1" id="KW-0547">Nucleotide-binding</keyword>
<evidence type="ECO:0000256" key="2">
    <source>
        <dbReference type="SAM" id="Phobius"/>
    </source>
</evidence>
<gene>
    <name evidence="4" type="ORF">KQI20_08970</name>
</gene>
<keyword evidence="2" id="KW-0812">Transmembrane</keyword>